<dbReference type="Pfam" id="PF08627">
    <property type="entry name" value="CRT-like"/>
    <property type="match status" value="2"/>
</dbReference>
<evidence type="ECO:0008006" key="10">
    <source>
        <dbReference type="Google" id="ProtNLM"/>
    </source>
</evidence>
<keyword evidence="3" id="KW-0813">Transport</keyword>
<name>A0ABQ8BBG8_BRANA</name>
<evidence type="ECO:0000256" key="1">
    <source>
        <dbReference type="ARBA" id="ARBA00004141"/>
    </source>
</evidence>
<evidence type="ECO:0000256" key="2">
    <source>
        <dbReference type="ARBA" id="ARBA00006690"/>
    </source>
</evidence>
<feature type="transmembrane region" description="Helical" evidence="7">
    <location>
        <begin position="374"/>
        <end position="393"/>
    </location>
</feature>
<dbReference type="Proteomes" id="UP000824890">
    <property type="component" value="Unassembled WGS sequence"/>
</dbReference>
<organism evidence="8 9">
    <name type="scientific">Brassica napus</name>
    <name type="common">Rape</name>
    <dbReference type="NCBI Taxonomy" id="3708"/>
    <lineage>
        <taxon>Eukaryota</taxon>
        <taxon>Viridiplantae</taxon>
        <taxon>Streptophyta</taxon>
        <taxon>Embryophyta</taxon>
        <taxon>Tracheophyta</taxon>
        <taxon>Spermatophyta</taxon>
        <taxon>Magnoliopsida</taxon>
        <taxon>eudicotyledons</taxon>
        <taxon>Gunneridae</taxon>
        <taxon>Pentapetalae</taxon>
        <taxon>rosids</taxon>
        <taxon>malvids</taxon>
        <taxon>Brassicales</taxon>
        <taxon>Brassicaceae</taxon>
        <taxon>Brassiceae</taxon>
        <taxon>Brassica</taxon>
    </lineage>
</organism>
<feature type="transmembrane region" description="Helical" evidence="7">
    <location>
        <begin position="430"/>
        <end position="450"/>
    </location>
</feature>
<evidence type="ECO:0000313" key="8">
    <source>
        <dbReference type="EMBL" id="KAH0902161.1"/>
    </source>
</evidence>
<reference evidence="8 9" key="1">
    <citation type="submission" date="2021-05" db="EMBL/GenBank/DDBJ databases">
        <title>Genome Assembly of Synthetic Allotetraploid Brassica napus Reveals Homoeologous Exchanges between Subgenomes.</title>
        <authorList>
            <person name="Davis J.T."/>
        </authorList>
    </citation>
    <scope>NUCLEOTIDE SEQUENCE [LARGE SCALE GENOMIC DNA]</scope>
    <source>
        <strain evidence="9">cv. Da-Ae</strain>
        <tissue evidence="8">Seedling</tissue>
    </source>
</reference>
<comment type="subcellular location">
    <subcellularLocation>
        <location evidence="1">Membrane</location>
        <topology evidence="1">Multi-pass membrane protein</topology>
    </subcellularLocation>
</comment>
<evidence type="ECO:0000256" key="5">
    <source>
        <dbReference type="ARBA" id="ARBA00022989"/>
    </source>
</evidence>
<evidence type="ECO:0000256" key="4">
    <source>
        <dbReference type="ARBA" id="ARBA00022692"/>
    </source>
</evidence>
<dbReference type="PANTHER" id="PTHR31326">
    <property type="entry name" value="PROTEIN CLT2, CHLOROPLASTIC"/>
    <property type="match status" value="1"/>
</dbReference>
<comment type="caution">
    <text evidence="8">The sequence shown here is derived from an EMBL/GenBank/DDBJ whole genome shotgun (WGS) entry which is preliminary data.</text>
</comment>
<feature type="transmembrane region" description="Helical" evidence="7">
    <location>
        <begin position="400"/>
        <end position="418"/>
    </location>
</feature>
<feature type="transmembrane region" description="Helical" evidence="7">
    <location>
        <begin position="161"/>
        <end position="183"/>
    </location>
</feature>
<dbReference type="EMBL" id="JAGKQM010000011">
    <property type="protein sequence ID" value="KAH0902161.1"/>
    <property type="molecule type" value="Genomic_DNA"/>
</dbReference>
<evidence type="ECO:0000256" key="3">
    <source>
        <dbReference type="ARBA" id="ARBA00022448"/>
    </source>
</evidence>
<feature type="transmembrane region" description="Helical" evidence="7">
    <location>
        <begin position="91"/>
        <end position="110"/>
    </location>
</feature>
<feature type="transmembrane region" description="Helical" evidence="7">
    <location>
        <begin position="122"/>
        <end position="141"/>
    </location>
</feature>
<feature type="transmembrane region" description="Helical" evidence="7">
    <location>
        <begin position="244"/>
        <end position="263"/>
    </location>
</feature>
<comment type="similarity">
    <text evidence="2">Belongs to the CRT-like transporter family.</text>
</comment>
<dbReference type="InterPro" id="IPR013936">
    <property type="entry name" value="CRT-like"/>
</dbReference>
<evidence type="ECO:0000313" key="9">
    <source>
        <dbReference type="Proteomes" id="UP000824890"/>
    </source>
</evidence>
<keyword evidence="6 7" id="KW-0472">Membrane</keyword>
<dbReference type="PANTHER" id="PTHR31326:SF1">
    <property type="entry name" value="PROTEIN CLT2, CHLOROPLASTIC"/>
    <property type="match status" value="1"/>
</dbReference>
<accession>A0ABQ8BBG8</accession>
<feature type="transmembrane region" description="Helical" evidence="7">
    <location>
        <begin position="189"/>
        <end position="207"/>
    </location>
</feature>
<feature type="transmembrane region" description="Helical" evidence="7">
    <location>
        <begin position="214"/>
        <end position="232"/>
    </location>
</feature>
<protein>
    <recommendedName>
        <fullName evidence="10">Protein CLT2, chloroplastic</fullName>
    </recommendedName>
</protein>
<proteinExistence type="inferred from homology"/>
<evidence type="ECO:0000256" key="7">
    <source>
        <dbReference type="SAM" id="Phobius"/>
    </source>
</evidence>
<feature type="transmembrane region" description="Helical" evidence="7">
    <location>
        <begin position="313"/>
        <end position="337"/>
    </location>
</feature>
<keyword evidence="4 7" id="KW-0812">Transmembrane</keyword>
<keyword evidence="9" id="KW-1185">Reference proteome</keyword>
<evidence type="ECO:0000256" key="6">
    <source>
        <dbReference type="ARBA" id="ARBA00023136"/>
    </source>
</evidence>
<gene>
    <name evidence="8" type="ORF">HID58_041664</name>
</gene>
<keyword evidence="5 7" id="KW-1133">Transmembrane helix</keyword>
<sequence>MDTILMATTRLRCLHASTSSSAVPTVFRSPAIHQLSLSRAHLLSFRSAAMNMCVRRSRFPVTRKTTSPTRRGGFSVRASTEKSIAPSNRKLIVINSVVIIALAVANRVLYKLALVPMKQYPFFLAQLMTFGYVLIYFTILYSRRRLGIVTDEMLSVPKWRFAIIGFLEALGVATGMAAAAMLPGPVIPILNQSFLVWQLLFAVLILGRRFLPKQIFGCLLVATGVVVAVSSGSGADQTLSGIGLLWPAVMVASAAFQAGASITKEFVFNDSAKRLEVSGTYSYSSILLKVSKCFSFDTLLKSKHNATMQGKSLDIFVVNSFGSGFQALFVFLLLPFLSNLKGIPFGSLLPYLRDGAGCFFNIGAKISGCEGAPILPLLYIATNLAFNISLLHLVKISSAIVSSLTVMLSVPISVYIMSKPLPYLPGGTSLSSNFMIGSIVLVLGLLLYNIPTTPTKQDTKTS</sequence>